<dbReference type="AlphaFoldDB" id="A0AAW1ISR5"/>
<name>A0AAW1ISR5_POPJA</name>
<dbReference type="EMBL" id="JASPKY010000577">
    <property type="protein sequence ID" value="KAK9692568.1"/>
    <property type="molecule type" value="Genomic_DNA"/>
</dbReference>
<comment type="caution">
    <text evidence="2">The sequence shown here is derived from an EMBL/GenBank/DDBJ whole genome shotgun (WGS) entry which is preliminary data.</text>
</comment>
<evidence type="ECO:0000313" key="3">
    <source>
        <dbReference type="Proteomes" id="UP001458880"/>
    </source>
</evidence>
<dbReference type="Proteomes" id="UP001458880">
    <property type="component" value="Unassembled WGS sequence"/>
</dbReference>
<gene>
    <name evidence="2" type="ORF">QE152_g35075</name>
</gene>
<protein>
    <submittedName>
        <fullName evidence="2">Uncharacterized protein</fullName>
    </submittedName>
</protein>
<feature type="region of interest" description="Disordered" evidence="1">
    <location>
        <begin position="53"/>
        <end position="72"/>
    </location>
</feature>
<evidence type="ECO:0000256" key="1">
    <source>
        <dbReference type="SAM" id="MobiDB-lite"/>
    </source>
</evidence>
<reference evidence="2 3" key="1">
    <citation type="journal article" date="2024" name="BMC Genomics">
        <title>De novo assembly and annotation of Popillia japonica's genome with initial clues to its potential as an invasive pest.</title>
        <authorList>
            <person name="Cucini C."/>
            <person name="Boschi S."/>
            <person name="Funari R."/>
            <person name="Cardaioli E."/>
            <person name="Iannotti N."/>
            <person name="Marturano G."/>
            <person name="Paoli F."/>
            <person name="Bruttini M."/>
            <person name="Carapelli A."/>
            <person name="Frati F."/>
            <person name="Nardi F."/>
        </authorList>
    </citation>
    <scope>NUCLEOTIDE SEQUENCE [LARGE SCALE GENOMIC DNA]</scope>
    <source>
        <strain evidence="2">DMR45628</strain>
    </source>
</reference>
<sequence>MKCDRKSQCVNTVCVVKNKKEKRNQDNQQLQLQRHLYTADTTAQLLVTTNNKRSEDGCVRGKTNGREQIKRR</sequence>
<proteinExistence type="predicted"/>
<keyword evidence="3" id="KW-1185">Reference proteome</keyword>
<organism evidence="2 3">
    <name type="scientific">Popillia japonica</name>
    <name type="common">Japanese beetle</name>
    <dbReference type="NCBI Taxonomy" id="7064"/>
    <lineage>
        <taxon>Eukaryota</taxon>
        <taxon>Metazoa</taxon>
        <taxon>Ecdysozoa</taxon>
        <taxon>Arthropoda</taxon>
        <taxon>Hexapoda</taxon>
        <taxon>Insecta</taxon>
        <taxon>Pterygota</taxon>
        <taxon>Neoptera</taxon>
        <taxon>Endopterygota</taxon>
        <taxon>Coleoptera</taxon>
        <taxon>Polyphaga</taxon>
        <taxon>Scarabaeiformia</taxon>
        <taxon>Scarabaeidae</taxon>
        <taxon>Rutelinae</taxon>
        <taxon>Popillia</taxon>
    </lineage>
</organism>
<accession>A0AAW1ISR5</accession>
<evidence type="ECO:0000313" key="2">
    <source>
        <dbReference type="EMBL" id="KAK9692568.1"/>
    </source>
</evidence>